<dbReference type="HOGENOM" id="CLU_017266_2_1_1"/>
<dbReference type="GeneID" id="9587543"/>
<evidence type="ECO:0000313" key="9">
    <source>
        <dbReference type="EMBL" id="EFJ00093.1"/>
    </source>
</evidence>
<dbReference type="eggNOG" id="ENOG502RGXF">
    <property type="taxonomic scope" value="Eukaryota"/>
</dbReference>
<reference evidence="9 10" key="1">
    <citation type="journal article" date="2010" name="Nat. Biotechnol.">
        <title>Genome sequence of the model mushroom Schizophyllum commune.</title>
        <authorList>
            <person name="Ohm R.A."/>
            <person name="de Jong J.F."/>
            <person name="Lugones L.G."/>
            <person name="Aerts A."/>
            <person name="Kothe E."/>
            <person name="Stajich J.E."/>
            <person name="de Vries R.P."/>
            <person name="Record E."/>
            <person name="Levasseur A."/>
            <person name="Baker S.E."/>
            <person name="Bartholomew K.A."/>
            <person name="Coutinho P.M."/>
            <person name="Erdmann S."/>
            <person name="Fowler T.J."/>
            <person name="Gathman A.C."/>
            <person name="Lombard V."/>
            <person name="Henrissat B."/>
            <person name="Knabe N."/>
            <person name="Kuees U."/>
            <person name="Lilly W.W."/>
            <person name="Lindquist E."/>
            <person name="Lucas S."/>
            <person name="Magnuson J.K."/>
            <person name="Piumi F."/>
            <person name="Raudaskoski M."/>
            <person name="Salamov A."/>
            <person name="Schmutz J."/>
            <person name="Schwarze F.W.M.R."/>
            <person name="vanKuyk P.A."/>
            <person name="Horton J.S."/>
            <person name="Grigoriev I.V."/>
            <person name="Woesten H.A.B."/>
        </authorList>
    </citation>
    <scope>NUCLEOTIDE SEQUENCE [LARGE SCALE GENOMIC DNA]</scope>
    <source>
        <strain evidence="10">H4-8 / FGSC 9210</strain>
    </source>
</reference>
<dbReference type="KEGG" id="scm:SCHCO_02562530"/>
<dbReference type="OrthoDB" id="9995434at2759"/>
<evidence type="ECO:0000256" key="7">
    <source>
        <dbReference type="SAM" id="Phobius"/>
    </source>
</evidence>
<dbReference type="EMBL" id="GL377303">
    <property type="protein sequence ID" value="EFJ00093.1"/>
    <property type="molecule type" value="Genomic_DNA"/>
</dbReference>
<keyword evidence="5" id="KW-0464">Manganese</keyword>
<dbReference type="SUPFAM" id="SSF55920">
    <property type="entry name" value="Creatinase/aminopeptidase"/>
    <property type="match status" value="1"/>
</dbReference>
<proteinExistence type="inferred from homology"/>
<dbReference type="InParanoid" id="D8PVS9"/>
<keyword evidence="7" id="KW-0812">Transmembrane</keyword>
<dbReference type="Gene3D" id="3.90.230.10">
    <property type="entry name" value="Creatinase/methionine aminopeptidase superfamily"/>
    <property type="match status" value="1"/>
</dbReference>
<dbReference type="GO" id="GO:0016787">
    <property type="term" value="F:hydrolase activity"/>
    <property type="evidence" value="ECO:0007669"/>
    <property type="project" value="UniProtKB-KW"/>
</dbReference>
<keyword evidence="7" id="KW-0472">Membrane</keyword>
<feature type="transmembrane region" description="Helical" evidence="7">
    <location>
        <begin position="28"/>
        <end position="45"/>
    </location>
</feature>
<evidence type="ECO:0000256" key="2">
    <source>
        <dbReference type="ARBA" id="ARBA00008766"/>
    </source>
</evidence>
<evidence type="ECO:0000256" key="5">
    <source>
        <dbReference type="ARBA" id="ARBA00023211"/>
    </source>
</evidence>
<feature type="domain" description="Peptidase M24" evidence="8">
    <location>
        <begin position="231"/>
        <end position="432"/>
    </location>
</feature>
<dbReference type="STRING" id="578458.D8PVS9"/>
<dbReference type="InterPro" id="IPR001131">
    <property type="entry name" value="Peptidase_M24B_aminopep-P_CS"/>
</dbReference>
<sequence length="456" mass="49691">MDAKGISETSSYTPGFWPKEDRQRWKRILIYTFAICVVLTLNFRSEIYYKLFLPLPLDDFPDLPLHCADKTPIGASEFTARQTALARALHADGAIYIAEPGANTLYYGNFSDGDWKLSERPLLLMVAPTGTGDDIRADITVLTPKFEATRAKLLPIPAGANLSWVSWAEEANPYEIAASAFAPAPTKVYVDPSIRHFIVDGFQKALPHAKVVIAPNSVRQLRERKSAAELELMKCVNEATLLALRATHKRLYAGIRESQARAIVADALTAIGLKDGGCLTLFGDNAALPHGTGTDRVLGINDYALFDCTADLHGYKSDLTRTVALPSAHVPADHRQIWDHVHAAQTAALKTATAGTEMRKVDEAARKSLEATSYAPYFTHRLGHGIGLEVHEDPYLRGGNDLVIKTGHTFSDEPGVYIEGKVGVRLEDCFYVDGETGEGVLFTAGVGGQATSPWSP</sequence>
<dbReference type="InterPro" id="IPR000994">
    <property type="entry name" value="Pept_M24"/>
</dbReference>
<accession>D8PVS9</accession>
<dbReference type="Proteomes" id="UP000007431">
    <property type="component" value="Unassembled WGS sequence"/>
</dbReference>
<evidence type="ECO:0000259" key="8">
    <source>
        <dbReference type="Pfam" id="PF00557"/>
    </source>
</evidence>
<keyword evidence="3 6" id="KW-0479">Metal-binding</keyword>
<evidence type="ECO:0000256" key="3">
    <source>
        <dbReference type="ARBA" id="ARBA00022723"/>
    </source>
</evidence>
<evidence type="ECO:0000256" key="6">
    <source>
        <dbReference type="RuleBase" id="RU000590"/>
    </source>
</evidence>
<comment type="cofactor">
    <cofactor evidence="1">
        <name>Mn(2+)</name>
        <dbReference type="ChEBI" id="CHEBI:29035"/>
    </cofactor>
</comment>
<organism evidence="10">
    <name type="scientific">Schizophyllum commune (strain H4-8 / FGSC 9210)</name>
    <name type="common">Split gill fungus</name>
    <dbReference type="NCBI Taxonomy" id="578458"/>
    <lineage>
        <taxon>Eukaryota</taxon>
        <taxon>Fungi</taxon>
        <taxon>Dikarya</taxon>
        <taxon>Basidiomycota</taxon>
        <taxon>Agaricomycotina</taxon>
        <taxon>Agaricomycetes</taxon>
        <taxon>Agaricomycetidae</taxon>
        <taxon>Agaricales</taxon>
        <taxon>Schizophyllaceae</taxon>
        <taxon>Schizophyllum</taxon>
    </lineage>
</organism>
<dbReference type="Pfam" id="PF00557">
    <property type="entry name" value="Peptidase_M24"/>
    <property type="match status" value="1"/>
</dbReference>
<protein>
    <recommendedName>
        <fullName evidence="8">Peptidase M24 domain-containing protein</fullName>
    </recommendedName>
</protein>
<evidence type="ECO:0000313" key="10">
    <source>
        <dbReference type="Proteomes" id="UP000007431"/>
    </source>
</evidence>
<gene>
    <name evidence="9" type="ORF">SCHCODRAFT_74218</name>
</gene>
<dbReference type="PANTHER" id="PTHR46112:SF2">
    <property type="entry name" value="XAA-PRO AMINOPEPTIDASE P-RELATED"/>
    <property type="match status" value="1"/>
</dbReference>
<dbReference type="InterPro" id="IPR036005">
    <property type="entry name" value="Creatinase/aminopeptidase-like"/>
</dbReference>
<dbReference type="PROSITE" id="PS00491">
    <property type="entry name" value="PROLINE_PEPTIDASE"/>
    <property type="match status" value="1"/>
</dbReference>
<keyword evidence="10" id="KW-1185">Reference proteome</keyword>
<dbReference type="InterPro" id="IPR029149">
    <property type="entry name" value="Creatin/AminoP/Spt16_N"/>
</dbReference>
<dbReference type="Gene3D" id="3.40.350.10">
    <property type="entry name" value="Creatinase/prolidase N-terminal domain"/>
    <property type="match status" value="1"/>
</dbReference>
<comment type="similarity">
    <text evidence="2 6">Belongs to the peptidase M24B family.</text>
</comment>
<name>D8PVS9_SCHCM</name>
<dbReference type="PANTHER" id="PTHR46112">
    <property type="entry name" value="AMINOPEPTIDASE"/>
    <property type="match status" value="1"/>
</dbReference>
<evidence type="ECO:0000256" key="1">
    <source>
        <dbReference type="ARBA" id="ARBA00001936"/>
    </source>
</evidence>
<dbReference type="OMA" id="GLEMHEH"/>
<evidence type="ECO:0000256" key="4">
    <source>
        <dbReference type="ARBA" id="ARBA00022801"/>
    </source>
</evidence>
<dbReference type="SUPFAM" id="SSF53092">
    <property type="entry name" value="Creatinase/prolidase N-terminal domain"/>
    <property type="match status" value="1"/>
</dbReference>
<keyword evidence="7" id="KW-1133">Transmembrane helix</keyword>
<dbReference type="InterPro" id="IPR050659">
    <property type="entry name" value="Peptidase_M24B"/>
</dbReference>
<keyword evidence="4" id="KW-0378">Hydrolase</keyword>
<dbReference type="AlphaFoldDB" id="D8PVS9"/>
<dbReference type="GO" id="GO:0046872">
    <property type="term" value="F:metal ion binding"/>
    <property type="evidence" value="ECO:0007669"/>
    <property type="project" value="UniProtKB-KW"/>
</dbReference>
<dbReference type="RefSeq" id="XP_003034995.1">
    <property type="nucleotide sequence ID" value="XM_003034949.1"/>
</dbReference>
<dbReference type="VEuPathDB" id="FungiDB:SCHCODRAFT_02562530"/>